<evidence type="ECO:0000256" key="4">
    <source>
        <dbReference type="RuleBase" id="RU361153"/>
    </source>
</evidence>
<dbReference type="PANTHER" id="PTHR31297:SF42">
    <property type="entry name" value="GLYCOSIDE HYDROLASE FAMILY 5 DOMAIN-CONTAINING PROTEIN"/>
    <property type="match status" value="1"/>
</dbReference>
<sequence>MWTSLVFFALATAVRVNSGSSGLPVDKVYGVNLGSWLVLEPWMLPNEWVSMGGDTCFETGSCADCAASEFDLVKKIGQTKADQVFQNHWETWFTQSDVNNIANAGLNTVRIPMGYWIIEDLVNRTTEFYPRGGIKQLKRGLQQLKNARINVLLDFHAMPGVSSSLQMFAGHCTSDVEFYTPPNYFRALQWAAVTTFISHVDPAFSTVFGIEAVNEPLMDSTQTPGYGDYLTDFTLVVRAMEFVLGITCPNVEYASLLKVSTPANSRRSNATASSGSSLSLSSLASNVGGRAGQILLSVIPIIADVSIELGVPNPLASALFGGLLGGVNRQCLHTTFMDVLWQNVQGFNPANAVQGPAMFDDHLYYNFGGVADPNPTAYMTSICNLPRVQNDTSLGNIPMVFGEWSIATNFNATDQFLTQWADAQKLMYSQSSGWIFWSFKIENGNSDQREWDYFTALEAGHFTKNPAVLNDPHVCDSFRT</sequence>
<comment type="similarity">
    <text evidence="1 4">Belongs to the glycosyl hydrolase 5 (cellulase A) family.</text>
</comment>
<dbReference type="SUPFAM" id="SSF51445">
    <property type="entry name" value="(Trans)glycosidases"/>
    <property type="match status" value="1"/>
</dbReference>
<evidence type="ECO:0000256" key="1">
    <source>
        <dbReference type="ARBA" id="ARBA00005641"/>
    </source>
</evidence>
<dbReference type="HOGENOM" id="CLU_004624_7_1_1"/>
<dbReference type="Pfam" id="PF00150">
    <property type="entry name" value="Cellulase"/>
    <property type="match status" value="1"/>
</dbReference>
<name>A0A0C9TLF9_SPHS4</name>
<dbReference type="PANTHER" id="PTHR31297">
    <property type="entry name" value="GLUCAN ENDO-1,6-BETA-GLUCOSIDASE B"/>
    <property type="match status" value="1"/>
</dbReference>
<dbReference type="AlphaFoldDB" id="A0A0C9TLF9"/>
<keyword evidence="8" id="KW-1185">Reference proteome</keyword>
<keyword evidence="5" id="KW-0732">Signal</keyword>
<protein>
    <submittedName>
        <fullName evidence="7">Glycoside hydrolase family 5 protein</fullName>
    </submittedName>
</protein>
<keyword evidence="2 4" id="KW-0378">Hydrolase</keyword>
<dbReference type="InterPro" id="IPR017853">
    <property type="entry name" value="GH"/>
</dbReference>
<feature type="chain" id="PRO_5002203831" evidence="5">
    <location>
        <begin position="19"/>
        <end position="480"/>
    </location>
</feature>
<evidence type="ECO:0000256" key="2">
    <source>
        <dbReference type="ARBA" id="ARBA00022801"/>
    </source>
</evidence>
<dbReference type="GO" id="GO:0009986">
    <property type="term" value="C:cell surface"/>
    <property type="evidence" value="ECO:0007669"/>
    <property type="project" value="TreeGrafter"/>
</dbReference>
<dbReference type="OrthoDB" id="1887033at2759"/>
<dbReference type="GO" id="GO:0009251">
    <property type="term" value="P:glucan catabolic process"/>
    <property type="evidence" value="ECO:0007669"/>
    <property type="project" value="TreeGrafter"/>
</dbReference>
<dbReference type="Gene3D" id="3.20.20.80">
    <property type="entry name" value="Glycosidases"/>
    <property type="match status" value="2"/>
</dbReference>
<dbReference type="Proteomes" id="UP000054279">
    <property type="component" value="Unassembled WGS sequence"/>
</dbReference>
<evidence type="ECO:0000313" key="8">
    <source>
        <dbReference type="Proteomes" id="UP000054279"/>
    </source>
</evidence>
<feature type="domain" description="Glycoside hydrolase family 5" evidence="6">
    <location>
        <begin position="86"/>
        <end position="440"/>
    </location>
</feature>
<proteinExistence type="inferred from homology"/>
<reference evidence="7 8" key="1">
    <citation type="submission" date="2014-06" db="EMBL/GenBank/DDBJ databases">
        <title>Evolutionary Origins and Diversification of the Mycorrhizal Mutualists.</title>
        <authorList>
            <consortium name="DOE Joint Genome Institute"/>
            <consortium name="Mycorrhizal Genomics Consortium"/>
            <person name="Kohler A."/>
            <person name="Kuo A."/>
            <person name="Nagy L.G."/>
            <person name="Floudas D."/>
            <person name="Copeland A."/>
            <person name="Barry K.W."/>
            <person name="Cichocki N."/>
            <person name="Veneault-Fourrey C."/>
            <person name="LaButti K."/>
            <person name="Lindquist E.A."/>
            <person name="Lipzen A."/>
            <person name="Lundell T."/>
            <person name="Morin E."/>
            <person name="Murat C."/>
            <person name="Riley R."/>
            <person name="Ohm R."/>
            <person name="Sun H."/>
            <person name="Tunlid A."/>
            <person name="Henrissat B."/>
            <person name="Grigoriev I.V."/>
            <person name="Hibbett D.S."/>
            <person name="Martin F."/>
        </authorList>
    </citation>
    <scope>NUCLEOTIDE SEQUENCE [LARGE SCALE GENOMIC DNA]</scope>
    <source>
        <strain evidence="7 8">SS14</strain>
    </source>
</reference>
<evidence type="ECO:0000259" key="6">
    <source>
        <dbReference type="Pfam" id="PF00150"/>
    </source>
</evidence>
<dbReference type="InterPro" id="IPR050386">
    <property type="entry name" value="Glycosyl_hydrolase_5"/>
</dbReference>
<evidence type="ECO:0000256" key="3">
    <source>
        <dbReference type="ARBA" id="ARBA00023295"/>
    </source>
</evidence>
<dbReference type="InterPro" id="IPR001547">
    <property type="entry name" value="Glyco_hydro_5"/>
</dbReference>
<evidence type="ECO:0000313" key="7">
    <source>
        <dbReference type="EMBL" id="KIJ30723.1"/>
    </source>
</evidence>
<gene>
    <name evidence="7" type="ORF">M422DRAFT_234735</name>
</gene>
<dbReference type="GO" id="GO:0005576">
    <property type="term" value="C:extracellular region"/>
    <property type="evidence" value="ECO:0007669"/>
    <property type="project" value="TreeGrafter"/>
</dbReference>
<evidence type="ECO:0000256" key="5">
    <source>
        <dbReference type="SAM" id="SignalP"/>
    </source>
</evidence>
<organism evidence="7 8">
    <name type="scientific">Sphaerobolus stellatus (strain SS14)</name>
    <dbReference type="NCBI Taxonomy" id="990650"/>
    <lineage>
        <taxon>Eukaryota</taxon>
        <taxon>Fungi</taxon>
        <taxon>Dikarya</taxon>
        <taxon>Basidiomycota</taxon>
        <taxon>Agaricomycotina</taxon>
        <taxon>Agaricomycetes</taxon>
        <taxon>Phallomycetidae</taxon>
        <taxon>Geastrales</taxon>
        <taxon>Sphaerobolaceae</taxon>
        <taxon>Sphaerobolus</taxon>
    </lineage>
</organism>
<keyword evidence="3 4" id="KW-0326">Glycosidase</keyword>
<feature type="signal peptide" evidence="5">
    <location>
        <begin position="1"/>
        <end position="18"/>
    </location>
</feature>
<dbReference type="EMBL" id="KN837255">
    <property type="protein sequence ID" value="KIJ30723.1"/>
    <property type="molecule type" value="Genomic_DNA"/>
</dbReference>
<dbReference type="GO" id="GO:0008422">
    <property type="term" value="F:beta-glucosidase activity"/>
    <property type="evidence" value="ECO:0007669"/>
    <property type="project" value="TreeGrafter"/>
</dbReference>
<accession>A0A0C9TLF9</accession>